<proteinExistence type="predicted"/>
<dbReference type="PANTHER" id="PTHR21310">
    <property type="entry name" value="AMINOGLYCOSIDE PHOSPHOTRANSFERASE-RELATED-RELATED"/>
    <property type="match status" value="1"/>
</dbReference>
<accession>U7PHQ1</accession>
<dbReference type="Proteomes" id="UP000018087">
    <property type="component" value="Unassembled WGS sequence"/>
</dbReference>
<feature type="domain" description="Aminoglycoside phosphotransferase" evidence="1">
    <location>
        <begin position="54"/>
        <end position="202"/>
    </location>
</feature>
<dbReference type="CDD" id="cd05120">
    <property type="entry name" value="APH_ChoK_like"/>
    <property type="match status" value="1"/>
</dbReference>
<dbReference type="HOGENOM" id="CLU_069864_1_0_1"/>
<dbReference type="InterPro" id="IPR002575">
    <property type="entry name" value="Aminoglycoside_PTrfase"/>
</dbReference>
<dbReference type="OrthoDB" id="2906425at2759"/>
<gene>
    <name evidence="2" type="ORF">HMPREF1624_08605</name>
</gene>
<name>U7PHQ1_SPOS1</name>
<evidence type="ECO:0000313" key="3">
    <source>
        <dbReference type="Proteomes" id="UP000018087"/>
    </source>
</evidence>
<dbReference type="InterPro" id="IPR051678">
    <property type="entry name" value="AGP_Transferase"/>
</dbReference>
<dbReference type="AlphaFoldDB" id="U7PHQ1"/>
<sequence>MVSHQDMNKHREPECTGITQDKKYFEIGSSFVKRTLRRHEWIENTIGWKPPANLPQRWTTDGAVLQYLQEHAPSIPVPRFRHTMEDDGAFYFCTEFVPGISMVHFTPEQKDVVTKELMVHLATLKSLRSDTPGVPGQTLLCPPLRMHRDFWKSHTCWRPKADLPKGDYVFCHNDLSQYNVLVDPETLKINAIVDWEYAGFWPEWFERPYWTREGPGAPLEGELDDIDQGREWLREHCDEVEMPHLLTLLGKMDRAKEES</sequence>
<dbReference type="SUPFAM" id="SSF56112">
    <property type="entry name" value="Protein kinase-like (PK-like)"/>
    <property type="match status" value="1"/>
</dbReference>
<protein>
    <recommendedName>
        <fullName evidence="1">Aminoglycoside phosphotransferase domain-containing protein</fullName>
    </recommendedName>
</protein>
<reference evidence="3" key="1">
    <citation type="journal article" date="2014" name="Genome Announc.">
        <title>Genome sequence of the pathogenic fungus Sporothrix schenckii (ATCC 58251).</title>
        <authorList>
            <person name="Cuomo C.A."/>
            <person name="Rodriguez-Del Valle N."/>
            <person name="Perez-Sanchez L."/>
            <person name="Abouelleil A."/>
            <person name="Goldberg J."/>
            <person name="Young S."/>
            <person name="Zeng Q."/>
            <person name="Birren B.W."/>
        </authorList>
    </citation>
    <scope>NUCLEOTIDE SEQUENCE [LARGE SCALE GENOMIC DNA]</scope>
    <source>
        <strain evidence="3">ATCC 58251 / de Perez 2211183</strain>
    </source>
</reference>
<dbReference type="Gene3D" id="3.90.1200.10">
    <property type="match status" value="1"/>
</dbReference>
<dbReference type="eggNOG" id="ENOG502RUFT">
    <property type="taxonomic scope" value="Eukaryota"/>
</dbReference>
<organism evidence="2 3">
    <name type="scientific">Sporothrix schenckii (strain ATCC 58251 / de Perez 2211183)</name>
    <name type="common">Rose-picker's disease fungus</name>
    <dbReference type="NCBI Taxonomy" id="1391915"/>
    <lineage>
        <taxon>Eukaryota</taxon>
        <taxon>Fungi</taxon>
        <taxon>Dikarya</taxon>
        <taxon>Ascomycota</taxon>
        <taxon>Pezizomycotina</taxon>
        <taxon>Sordariomycetes</taxon>
        <taxon>Sordariomycetidae</taxon>
        <taxon>Ophiostomatales</taxon>
        <taxon>Ophiostomataceae</taxon>
        <taxon>Sporothrix</taxon>
    </lineage>
</organism>
<keyword evidence="3" id="KW-1185">Reference proteome</keyword>
<evidence type="ECO:0000313" key="2">
    <source>
        <dbReference type="EMBL" id="ERS95113.1"/>
    </source>
</evidence>
<dbReference type="STRING" id="1391915.U7PHQ1"/>
<evidence type="ECO:0000259" key="1">
    <source>
        <dbReference type="Pfam" id="PF01636"/>
    </source>
</evidence>
<dbReference type="Pfam" id="PF01636">
    <property type="entry name" value="APH"/>
    <property type="match status" value="1"/>
</dbReference>
<dbReference type="EMBL" id="KI440856">
    <property type="protein sequence ID" value="ERS95113.1"/>
    <property type="molecule type" value="Genomic_DNA"/>
</dbReference>
<dbReference type="PANTHER" id="PTHR21310:SF15">
    <property type="entry name" value="AMINOGLYCOSIDE PHOSPHOTRANSFERASE DOMAIN-CONTAINING PROTEIN"/>
    <property type="match status" value="1"/>
</dbReference>
<dbReference type="InterPro" id="IPR011009">
    <property type="entry name" value="Kinase-like_dom_sf"/>
</dbReference>